<comment type="caution">
    <text evidence="2">The sequence shown here is derived from an EMBL/GenBank/DDBJ whole genome shotgun (WGS) entry which is preliminary data.</text>
</comment>
<reference evidence="2 3" key="1">
    <citation type="submission" date="2016-10" db="EMBL/GenBank/DDBJ databases">
        <authorList>
            <person name="Varghese N."/>
            <person name="Submissions S."/>
        </authorList>
    </citation>
    <scope>NUCLEOTIDE SEQUENCE [LARGE SCALE GENOMIC DNA]</scope>
    <source>
        <strain evidence="2 3">YR512</strain>
    </source>
</reference>
<sequence>MNKELHSLRGIAIIMIVFLHSGVLYTESYSHFYKWIQSHSDTETGVELLFVLAGFFLTKTLFKINLNERVNFKHSLRETVKLIKKKIYRLFPAMLFWISIPLIFSLFTTDGVWLDTLVMTEKFFASIFFIRNFTEGHHPSAFGYMWALALEMQYFILFTFSFFYLGKKWCFYIACSIIFINSFYRIPTNENMFMFRFDSLLGGYVIYIIHNSLDVAKMKLSSTSIYKKTLVTAILIFSLITCARYFDSMSAFKFTAATIISMTMVLIASLEINFFSTINSKIVNSIADRSYSLYCCHIPSWFVVITIYKSLNFDQSYMWICQLLSMLIFTELTYRYIENIAQYSFLKKGILSRKNSYLQKN</sequence>
<protein>
    <submittedName>
        <fullName evidence="2">Peptidoglycan/LPS O-acetylase OafA/YrhL, contains acyltransferase and SGNH-hydrolase domains</fullName>
    </submittedName>
</protein>
<dbReference type="Proteomes" id="UP000198841">
    <property type="component" value="Unassembled WGS sequence"/>
</dbReference>
<dbReference type="GO" id="GO:0016746">
    <property type="term" value="F:acyltransferase activity"/>
    <property type="evidence" value="ECO:0007669"/>
    <property type="project" value="UniProtKB-KW"/>
</dbReference>
<keyword evidence="2" id="KW-0808">Transferase</keyword>
<dbReference type="PANTHER" id="PTHR23028">
    <property type="entry name" value="ACETYLTRANSFERASE"/>
    <property type="match status" value="1"/>
</dbReference>
<feature type="domain" description="Acyltransferase 3" evidence="1">
    <location>
        <begin position="3"/>
        <end position="330"/>
    </location>
</feature>
<organism evidence="2 3">
    <name type="scientific">Candidatus Pantoea symbiotica</name>
    <dbReference type="NCBI Taxonomy" id="1884370"/>
    <lineage>
        <taxon>Bacteria</taxon>
        <taxon>Pseudomonadati</taxon>
        <taxon>Pseudomonadota</taxon>
        <taxon>Gammaproteobacteria</taxon>
        <taxon>Enterobacterales</taxon>
        <taxon>Erwiniaceae</taxon>
        <taxon>Pantoea</taxon>
    </lineage>
</organism>
<dbReference type="EMBL" id="FOSD01000004">
    <property type="protein sequence ID" value="SFK12035.1"/>
    <property type="molecule type" value="Genomic_DNA"/>
</dbReference>
<name>A0A1I3WX26_9GAMM</name>
<keyword evidence="3" id="KW-1185">Reference proteome</keyword>
<evidence type="ECO:0000313" key="2">
    <source>
        <dbReference type="EMBL" id="SFK12035.1"/>
    </source>
</evidence>
<evidence type="ECO:0000259" key="1">
    <source>
        <dbReference type="Pfam" id="PF01757"/>
    </source>
</evidence>
<dbReference type="InterPro" id="IPR002656">
    <property type="entry name" value="Acyl_transf_3_dom"/>
</dbReference>
<dbReference type="Pfam" id="PF01757">
    <property type="entry name" value="Acyl_transf_3"/>
    <property type="match status" value="1"/>
</dbReference>
<dbReference type="RefSeq" id="WP_008104838.1">
    <property type="nucleotide sequence ID" value="NZ_FOSD01000004.1"/>
</dbReference>
<keyword evidence="2" id="KW-0012">Acyltransferase</keyword>
<proteinExistence type="predicted"/>
<dbReference type="PANTHER" id="PTHR23028:SF53">
    <property type="entry name" value="ACYL_TRANSF_3 DOMAIN-CONTAINING PROTEIN"/>
    <property type="match status" value="1"/>
</dbReference>
<evidence type="ECO:0000313" key="3">
    <source>
        <dbReference type="Proteomes" id="UP000198841"/>
    </source>
</evidence>
<dbReference type="InterPro" id="IPR050879">
    <property type="entry name" value="Acyltransferase_3"/>
</dbReference>
<gene>
    <name evidence="2" type="ORF">SAMN05518863_104448</name>
</gene>
<accession>A0A1I3WX26</accession>